<reference evidence="3" key="1">
    <citation type="submission" date="2009-06" db="EMBL/GenBank/DDBJ databases">
        <title>Complete sequence of chromosome 2 of Variovorax paradoxus S110.</title>
        <authorList>
            <consortium name="US DOE Joint Genome Institute"/>
            <person name="Lucas S."/>
            <person name="Copeland A."/>
            <person name="Lapidus A."/>
            <person name="Glavina del Rio T."/>
            <person name="Tice H."/>
            <person name="Bruce D."/>
            <person name="Goodwin L."/>
            <person name="Pitluck S."/>
            <person name="Chertkov O."/>
            <person name="Brettin T."/>
            <person name="Detter J.C."/>
            <person name="Han C."/>
            <person name="Larimer F."/>
            <person name="Land M."/>
            <person name="Hauser L."/>
            <person name="Kyrpides N."/>
            <person name="Ovchinnikova G."/>
            <person name="Orwin P."/>
            <person name="Leadbetter J.R."/>
            <person name="Spain J.C."/>
            <person name="Han J.I."/>
        </authorList>
    </citation>
    <scope>NUCLEOTIDE SEQUENCE</scope>
    <source>
        <strain evidence="3">S110</strain>
    </source>
</reference>
<dbReference type="Gene3D" id="3.40.190.10">
    <property type="entry name" value="Periplasmic binding protein-like II"/>
    <property type="match status" value="1"/>
</dbReference>
<evidence type="ECO:0000256" key="1">
    <source>
        <dbReference type="ARBA" id="ARBA00006987"/>
    </source>
</evidence>
<dbReference type="eggNOG" id="COG3181">
    <property type="taxonomic scope" value="Bacteria"/>
</dbReference>
<dbReference type="PANTHER" id="PTHR42928:SF5">
    <property type="entry name" value="BLR1237 PROTEIN"/>
    <property type="match status" value="1"/>
</dbReference>
<feature type="chain" id="PRO_5002950147" description="Tripartite tricarboxylate transporter substrate binding protein" evidence="2">
    <location>
        <begin position="28"/>
        <end position="327"/>
    </location>
</feature>
<proteinExistence type="inferred from homology"/>
<dbReference type="SUPFAM" id="SSF53850">
    <property type="entry name" value="Periplasmic binding protein-like II"/>
    <property type="match status" value="1"/>
</dbReference>
<keyword evidence="2" id="KW-0732">Signal</keyword>
<protein>
    <recommendedName>
        <fullName evidence="4">Tripartite tricarboxylate transporter substrate binding protein</fullName>
    </recommendedName>
</protein>
<dbReference type="Pfam" id="PF03401">
    <property type="entry name" value="TctC"/>
    <property type="match status" value="1"/>
</dbReference>
<dbReference type="EMBL" id="CP001636">
    <property type="protein sequence ID" value="ACS22475.1"/>
    <property type="molecule type" value="Genomic_DNA"/>
</dbReference>
<dbReference type="HOGENOM" id="CLU_045683_0_0_4"/>
<gene>
    <name evidence="3" type="ordered locus">Vapar_5891</name>
</gene>
<dbReference type="AlphaFoldDB" id="C5D0D1"/>
<comment type="similarity">
    <text evidence="1">Belongs to the UPF0065 (bug) family.</text>
</comment>
<organism evidence="3">
    <name type="scientific">Variovorax paradoxus (strain S110)</name>
    <dbReference type="NCBI Taxonomy" id="543728"/>
    <lineage>
        <taxon>Bacteria</taxon>
        <taxon>Pseudomonadati</taxon>
        <taxon>Pseudomonadota</taxon>
        <taxon>Betaproteobacteria</taxon>
        <taxon>Burkholderiales</taxon>
        <taxon>Comamonadaceae</taxon>
        <taxon>Variovorax</taxon>
    </lineage>
</organism>
<dbReference type="PANTHER" id="PTHR42928">
    <property type="entry name" value="TRICARBOXYLATE-BINDING PROTEIN"/>
    <property type="match status" value="1"/>
</dbReference>
<feature type="signal peptide" evidence="2">
    <location>
        <begin position="1"/>
        <end position="27"/>
    </location>
</feature>
<dbReference type="CDD" id="cd13578">
    <property type="entry name" value="PBP2_Bug27"/>
    <property type="match status" value="1"/>
</dbReference>
<name>C5D0D1_VARPS</name>
<dbReference type="Gene3D" id="3.40.190.150">
    <property type="entry name" value="Bordetella uptake gene, domain 1"/>
    <property type="match status" value="1"/>
</dbReference>
<evidence type="ECO:0000313" key="3">
    <source>
        <dbReference type="EMBL" id="ACS22475.1"/>
    </source>
</evidence>
<dbReference type="STRING" id="543728.Vapar_5891"/>
<dbReference type="KEGG" id="vap:Vapar_5891"/>
<sequence precursor="true">MNPHRRSTLRLVAAMAAGALPFARAQAQPFPSKLIRIVVPLAPGGSADSMARLLAAGIARVLGQSVIVDNKPGAGGLNGMAEVARAPRDGYTLGYSLAGALTVANHIALKMPYDPAKDFAPITQVVAVPEIIVVNPKLGVTSLQQLVALAKAKPGTLNFGSAGNATIPHLGGELFKHETGIDIVHVPYRGTGPALNDLLAGQVQMMLADVTLVRAHIEAGRLLPLAVAGPRRIAVLPAVPTTAEVGLPGVQVSNWHTLVAPAGTPAEVVARLRDAVQRAMALPEVQSRLTQEGAEAVVGTPAQTLAFLDKERARWGTLVKKLGIRWD</sequence>
<dbReference type="InterPro" id="IPR042100">
    <property type="entry name" value="Bug_dom1"/>
</dbReference>
<evidence type="ECO:0000256" key="2">
    <source>
        <dbReference type="SAM" id="SignalP"/>
    </source>
</evidence>
<dbReference type="PIRSF" id="PIRSF017082">
    <property type="entry name" value="YflP"/>
    <property type="match status" value="1"/>
</dbReference>
<evidence type="ECO:0008006" key="4">
    <source>
        <dbReference type="Google" id="ProtNLM"/>
    </source>
</evidence>
<accession>C5D0D1</accession>
<dbReference type="InterPro" id="IPR005064">
    <property type="entry name" value="BUG"/>
</dbReference>